<dbReference type="RefSeq" id="WP_272000401.1">
    <property type="nucleotide sequence ID" value="NZ_JAQNDN010000013.1"/>
</dbReference>
<evidence type="ECO:0000313" key="2">
    <source>
        <dbReference type="EMBL" id="MDC0670584.1"/>
    </source>
</evidence>
<sequence>MAHLVQLGRLDSREELGRRAESRQLAPQRAEGMDRRSFVVGRAGQPGCQRVEPLAGLREITHAWNRPPLHGFSGSSTAQVTTNLSTCSLTEHELDSIA</sequence>
<proteinExistence type="predicted"/>
<evidence type="ECO:0000256" key="1">
    <source>
        <dbReference type="SAM" id="MobiDB-lite"/>
    </source>
</evidence>
<dbReference type="Proteomes" id="UP001217838">
    <property type="component" value="Unassembled WGS sequence"/>
</dbReference>
<accession>A0ABT5B8X8</accession>
<feature type="compositionally biased region" description="Basic and acidic residues" evidence="1">
    <location>
        <begin position="10"/>
        <end position="22"/>
    </location>
</feature>
<keyword evidence="3" id="KW-1185">Reference proteome</keyword>
<organism evidence="2 3">
    <name type="scientific">Nannocystis radixulma</name>
    <dbReference type="NCBI Taxonomy" id="2995305"/>
    <lineage>
        <taxon>Bacteria</taxon>
        <taxon>Pseudomonadati</taxon>
        <taxon>Myxococcota</taxon>
        <taxon>Polyangia</taxon>
        <taxon>Nannocystales</taxon>
        <taxon>Nannocystaceae</taxon>
        <taxon>Nannocystis</taxon>
    </lineage>
</organism>
<protein>
    <submittedName>
        <fullName evidence="2">Uncharacterized protein</fullName>
    </submittedName>
</protein>
<dbReference type="EMBL" id="JAQNDN010000013">
    <property type="protein sequence ID" value="MDC0670584.1"/>
    <property type="molecule type" value="Genomic_DNA"/>
</dbReference>
<reference evidence="2 3" key="1">
    <citation type="submission" date="2022-11" db="EMBL/GenBank/DDBJ databases">
        <title>Minimal conservation of predation-associated metabolite biosynthetic gene clusters underscores biosynthetic potential of Myxococcota including descriptions for ten novel species: Archangium lansinium sp. nov., Myxococcus landrumus sp. nov., Nannocystis bai.</title>
        <authorList>
            <person name="Ahearne A."/>
            <person name="Stevens C."/>
            <person name="Dowd S."/>
        </authorList>
    </citation>
    <scope>NUCLEOTIDE SEQUENCE [LARGE SCALE GENOMIC DNA]</scope>
    <source>
        <strain evidence="2 3">NCELM</strain>
    </source>
</reference>
<gene>
    <name evidence="2" type="ORF">POL58_22700</name>
</gene>
<comment type="caution">
    <text evidence="2">The sequence shown here is derived from an EMBL/GenBank/DDBJ whole genome shotgun (WGS) entry which is preliminary data.</text>
</comment>
<evidence type="ECO:0000313" key="3">
    <source>
        <dbReference type="Proteomes" id="UP001217838"/>
    </source>
</evidence>
<name>A0ABT5B8X8_9BACT</name>
<feature type="region of interest" description="Disordered" evidence="1">
    <location>
        <begin position="1"/>
        <end position="32"/>
    </location>
</feature>